<name>A0A0N7KST0_ORYSJ</name>
<reference evidence="1 2" key="2">
    <citation type="journal article" date="2013" name="Plant Cell Physiol.">
        <title>Rice Annotation Project Database (RAP-DB): an integrative and interactive database for rice genomics.</title>
        <authorList>
            <person name="Sakai H."/>
            <person name="Lee S.S."/>
            <person name="Tanaka T."/>
            <person name="Numa H."/>
            <person name="Kim J."/>
            <person name="Kawahara Y."/>
            <person name="Wakimoto H."/>
            <person name="Yang C.C."/>
            <person name="Iwamoto M."/>
            <person name="Abe T."/>
            <person name="Yamada Y."/>
            <person name="Muto A."/>
            <person name="Inokuchi H."/>
            <person name="Ikemura T."/>
            <person name="Matsumoto T."/>
            <person name="Sasaki T."/>
            <person name="Itoh T."/>
        </authorList>
    </citation>
    <scope>NUCLEOTIDE SEQUENCE [LARGE SCALE GENOMIC DNA]</scope>
    <source>
        <strain evidence="2">cv. Nipponbare</strain>
    </source>
</reference>
<protein>
    <submittedName>
        <fullName evidence="1">Os11g0298500 protein</fullName>
    </submittedName>
</protein>
<reference evidence="2" key="1">
    <citation type="journal article" date="2005" name="Nature">
        <title>The map-based sequence of the rice genome.</title>
        <authorList>
            <consortium name="International rice genome sequencing project (IRGSP)"/>
            <person name="Matsumoto T."/>
            <person name="Wu J."/>
            <person name="Kanamori H."/>
            <person name="Katayose Y."/>
            <person name="Fujisawa M."/>
            <person name="Namiki N."/>
            <person name="Mizuno H."/>
            <person name="Yamamoto K."/>
            <person name="Antonio B.A."/>
            <person name="Baba T."/>
            <person name="Sakata K."/>
            <person name="Nagamura Y."/>
            <person name="Aoki H."/>
            <person name="Arikawa K."/>
            <person name="Arita K."/>
            <person name="Bito T."/>
            <person name="Chiden Y."/>
            <person name="Fujitsuka N."/>
            <person name="Fukunaka R."/>
            <person name="Hamada M."/>
            <person name="Harada C."/>
            <person name="Hayashi A."/>
            <person name="Hijishita S."/>
            <person name="Honda M."/>
            <person name="Hosokawa S."/>
            <person name="Ichikawa Y."/>
            <person name="Idonuma A."/>
            <person name="Iijima M."/>
            <person name="Ikeda M."/>
            <person name="Ikeno M."/>
            <person name="Ito K."/>
            <person name="Ito S."/>
            <person name="Ito T."/>
            <person name="Ito Y."/>
            <person name="Ito Y."/>
            <person name="Iwabuchi A."/>
            <person name="Kamiya K."/>
            <person name="Karasawa W."/>
            <person name="Kurita K."/>
            <person name="Katagiri S."/>
            <person name="Kikuta A."/>
            <person name="Kobayashi H."/>
            <person name="Kobayashi N."/>
            <person name="Machita K."/>
            <person name="Maehara T."/>
            <person name="Masukawa M."/>
            <person name="Mizubayashi T."/>
            <person name="Mukai Y."/>
            <person name="Nagasaki H."/>
            <person name="Nagata Y."/>
            <person name="Naito S."/>
            <person name="Nakashima M."/>
            <person name="Nakama Y."/>
            <person name="Nakamichi Y."/>
            <person name="Nakamura M."/>
            <person name="Meguro A."/>
            <person name="Negishi M."/>
            <person name="Ohta I."/>
            <person name="Ohta T."/>
            <person name="Okamoto M."/>
            <person name="Ono N."/>
            <person name="Saji S."/>
            <person name="Sakaguchi M."/>
            <person name="Sakai K."/>
            <person name="Shibata M."/>
            <person name="Shimokawa T."/>
            <person name="Song J."/>
            <person name="Takazaki Y."/>
            <person name="Terasawa K."/>
            <person name="Tsugane M."/>
            <person name="Tsuji K."/>
            <person name="Ueda S."/>
            <person name="Waki K."/>
            <person name="Yamagata H."/>
            <person name="Yamamoto M."/>
            <person name="Yamamoto S."/>
            <person name="Yamane H."/>
            <person name="Yoshiki S."/>
            <person name="Yoshihara R."/>
            <person name="Yukawa K."/>
            <person name="Zhong H."/>
            <person name="Yano M."/>
            <person name="Yuan Q."/>
            <person name="Ouyang S."/>
            <person name="Liu J."/>
            <person name="Jones K.M."/>
            <person name="Gansberger K."/>
            <person name="Moffat K."/>
            <person name="Hill J."/>
            <person name="Bera J."/>
            <person name="Fadrosh D."/>
            <person name="Jin S."/>
            <person name="Johri S."/>
            <person name="Kim M."/>
            <person name="Overton L."/>
            <person name="Reardon M."/>
            <person name="Tsitrin T."/>
            <person name="Vuong H."/>
            <person name="Weaver B."/>
            <person name="Ciecko A."/>
            <person name="Tallon L."/>
            <person name="Jackson J."/>
            <person name="Pai G."/>
            <person name="Aken S.V."/>
            <person name="Utterback T."/>
            <person name="Reidmuller S."/>
            <person name="Feldblyum T."/>
            <person name="Hsiao J."/>
            <person name="Zismann V."/>
            <person name="Iobst S."/>
            <person name="de Vazeille A.R."/>
            <person name="Buell C.R."/>
            <person name="Ying K."/>
            <person name="Li Y."/>
            <person name="Lu T."/>
            <person name="Huang Y."/>
            <person name="Zhao Q."/>
            <person name="Feng Q."/>
            <person name="Zhang L."/>
            <person name="Zhu J."/>
            <person name="Weng Q."/>
            <person name="Mu J."/>
            <person name="Lu Y."/>
            <person name="Fan D."/>
            <person name="Liu Y."/>
            <person name="Guan J."/>
            <person name="Zhang Y."/>
            <person name="Yu S."/>
            <person name="Liu X."/>
            <person name="Zhang Y."/>
            <person name="Hong G."/>
            <person name="Han B."/>
            <person name="Choisne N."/>
            <person name="Demange N."/>
            <person name="Orjeda G."/>
            <person name="Samain S."/>
            <person name="Cattolico L."/>
            <person name="Pelletier E."/>
            <person name="Couloux A."/>
            <person name="Segurens B."/>
            <person name="Wincker P."/>
            <person name="D'Hont A."/>
            <person name="Scarpelli C."/>
            <person name="Weissenbach J."/>
            <person name="Salanoubat M."/>
            <person name="Quetier F."/>
            <person name="Yu Y."/>
            <person name="Kim H.R."/>
            <person name="Rambo T."/>
            <person name="Currie J."/>
            <person name="Collura K."/>
            <person name="Luo M."/>
            <person name="Yang T."/>
            <person name="Ammiraju J.S.S."/>
            <person name="Engler F."/>
            <person name="Soderlund C."/>
            <person name="Wing R.A."/>
            <person name="Palmer L.E."/>
            <person name="de la Bastide M."/>
            <person name="Spiegel L."/>
            <person name="Nascimento L."/>
            <person name="Zutavern T."/>
            <person name="O'Shaughnessy A."/>
            <person name="Dike S."/>
            <person name="Dedhia N."/>
            <person name="Preston R."/>
            <person name="Balija V."/>
            <person name="McCombie W.R."/>
            <person name="Chow T."/>
            <person name="Chen H."/>
            <person name="Chung M."/>
            <person name="Chen C."/>
            <person name="Shaw J."/>
            <person name="Wu H."/>
            <person name="Hsiao K."/>
            <person name="Chao Y."/>
            <person name="Chu M."/>
            <person name="Cheng C."/>
            <person name="Hour A."/>
            <person name="Lee P."/>
            <person name="Lin S."/>
            <person name="Lin Y."/>
            <person name="Liou J."/>
            <person name="Liu S."/>
            <person name="Hsing Y."/>
            <person name="Raghuvanshi S."/>
            <person name="Mohanty A."/>
            <person name="Bharti A.K."/>
            <person name="Gaur A."/>
            <person name="Gupta V."/>
            <person name="Kumar D."/>
            <person name="Ravi V."/>
            <person name="Vij S."/>
            <person name="Kapur A."/>
            <person name="Khurana P."/>
            <person name="Khurana P."/>
            <person name="Khurana J.P."/>
            <person name="Tyagi A.K."/>
            <person name="Gaikwad K."/>
            <person name="Singh A."/>
            <person name="Dalal V."/>
            <person name="Srivastava S."/>
            <person name="Dixit A."/>
            <person name="Pal A.K."/>
            <person name="Ghazi I.A."/>
            <person name="Yadav M."/>
            <person name="Pandit A."/>
            <person name="Bhargava A."/>
            <person name="Sureshbabu K."/>
            <person name="Batra K."/>
            <person name="Sharma T.R."/>
            <person name="Mohapatra T."/>
            <person name="Singh N.K."/>
            <person name="Messing J."/>
            <person name="Nelson A.B."/>
            <person name="Fuks G."/>
            <person name="Kavchok S."/>
            <person name="Keizer G."/>
            <person name="Linton E."/>
            <person name="Llaca V."/>
            <person name="Song R."/>
            <person name="Tanyolac B."/>
            <person name="Young S."/>
            <person name="Ho-Il K."/>
            <person name="Hahn J.H."/>
            <person name="Sangsakoo G."/>
            <person name="Vanavichit A."/>
            <person name="de Mattos Luiz.A.T."/>
            <person name="Zimmer P.D."/>
            <person name="Malone G."/>
            <person name="Dellagostin O."/>
            <person name="de Oliveira A.C."/>
            <person name="Bevan M."/>
            <person name="Bancroft I."/>
            <person name="Minx P."/>
            <person name="Cordum H."/>
            <person name="Wilson R."/>
            <person name="Cheng Z."/>
            <person name="Jin W."/>
            <person name="Jiang J."/>
            <person name="Leong S.A."/>
            <person name="Iwama H."/>
            <person name="Gojobori T."/>
            <person name="Itoh T."/>
            <person name="Niimura Y."/>
            <person name="Fujii Y."/>
            <person name="Habara T."/>
            <person name="Sakai H."/>
            <person name="Sato Y."/>
            <person name="Wilson G."/>
            <person name="Kumar K."/>
            <person name="McCouch S."/>
            <person name="Juretic N."/>
            <person name="Hoen D."/>
            <person name="Wright S."/>
            <person name="Bruskiewich R."/>
            <person name="Bureau T."/>
            <person name="Miyao A."/>
            <person name="Hirochika H."/>
            <person name="Nishikawa T."/>
            <person name="Kadowaki K."/>
            <person name="Sugiura M."/>
            <person name="Burr B."/>
            <person name="Sasaki T."/>
        </authorList>
    </citation>
    <scope>NUCLEOTIDE SEQUENCE [LARGE SCALE GENOMIC DNA]</scope>
    <source>
        <strain evidence="2">cv. Nipponbare</strain>
    </source>
</reference>
<dbReference type="EMBL" id="AP014967">
    <property type="protein sequence ID" value="BAT13674.1"/>
    <property type="molecule type" value="Genomic_DNA"/>
</dbReference>
<accession>A0A0N7KST0</accession>
<proteinExistence type="predicted"/>
<evidence type="ECO:0000313" key="2">
    <source>
        <dbReference type="Proteomes" id="UP000059680"/>
    </source>
</evidence>
<evidence type="ECO:0000313" key="1">
    <source>
        <dbReference type="EMBL" id="BAT13674.1"/>
    </source>
</evidence>
<gene>
    <name evidence="1" type="ordered locus">Os11g0298500</name>
    <name evidence="1" type="ORF">OSNPB_110298500</name>
</gene>
<dbReference type="Proteomes" id="UP000059680">
    <property type="component" value="Chromosome 11"/>
</dbReference>
<reference evidence="1 2" key="3">
    <citation type="journal article" date="2013" name="Rice">
        <title>Improvement of the Oryza sativa Nipponbare reference genome using next generation sequence and optical map data.</title>
        <authorList>
            <person name="Kawahara Y."/>
            <person name="de la Bastide M."/>
            <person name="Hamilton J.P."/>
            <person name="Kanamori H."/>
            <person name="McCombie W.R."/>
            <person name="Ouyang S."/>
            <person name="Schwartz D.C."/>
            <person name="Tanaka T."/>
            <person name="Wu J."/>
            <person name="Zhou S."/>
            <person name="Childs K.L."/>
            <person name="Davidson R.M."/>
            <person name="Lin H."/>
            <person name="Quesada-Ocampo L."/>
            <person name="Vaillancourt B."/>
            <person name="Sakai H."/>
            <person name="Lee S.S."/>
            <person name="Kim J."/>
            <person name="Numa H."/>
            <person name="Itoh T."/>
            <person name="Buell C.R."/>
            <person name="Matsumoto T."/>
        </authorList>
    </citation>
    <scope>NUCLEOTIDE SEQUENCE [LARGE SCALE GENOMIC DNA]</scope>
    <source>
        <strain evidence="2">cv. Nipponbare</strain>
    </source>
</reference>
<dbReference type="SMR" id="A0A0N7KST0"/>
<dbReference type="InParanoid" id="A0A0N7KST0"/>
<organism evidence="1 2">
    <name type="scientific">Oryza sativa subsp. japonica</name>
    <name type="common">Rice</name>
    <dbReference type="NCBI Taxonomy" id="39947"/>
    <lineage>
        <taxon>Eukaryota</taxon>
        <taxon>Viridiplantae</taxon>
        <taxon>Streptophyta</taxon>
        <taxon>Embryophyta</taxon>
        <taxon>Tracheophyta</taxon>
        <taxon>Spermatophyta</taxon>
        <taxon>Magnoliopsida</taxon>
        <taxon>Liliopsida</taxon>
        <taxon>Poales</taxon>
        <taxon>Poaceae</taxon>
        <taxon>BOP clade</taxon>
        <taxon>Oryzoideae</taxon>
        <taxon>Oryzeae</taxon>
        <taxon>Oryzinae</taxon>
        <taxon>Oryza</taxon>
        <taxon>Oryza sativa</taxon>
    </lineage>
</organism>
<dbReference type="Gramene" id="Os11t0298500-00">
    <property type="protein sequence ID" value="Os11t0298500-00"/>
    <property type="gene ID" value="Os11g0298500"/>
</dbReference>
<keyword evidence="2" id="KW-1185">Reference proteome</keyword>
<dbReference type="AlphaFoldDB" id="A0A0N7KST0"/>
<dbReference type="PaxDb" id="39947-A0A0N7KST0"/>
<sequence length="134" mass="14834">METVSVSNPKIPAPPRVELCLLRPCEEANDPRGNHDLNRSVFLSNHRANQTPNAATSAPATLPGFLARSAMMAEEGTHQLLYVQETVLRKRKVNEDWAVKSREQKAARRQCHCQDDGNAHQEAAGLRQGVLQQG</sequence>